<dbReference type="InterPro" id="IPR036812">
    <property type="entry name" value="NAD(P)_OxRdtase_dom_sf"/>
</dbReference>
<dbReference type="AlphaFoldDB" id="A0A1H3RP99"/>
<name>A0A1H3RP99_9MICO</name>
<dbReference type="Proteomes" id="UP000198891">
    <property type="component" value="Unassembled WGS sequence"/>
</dbReference>
<dbReference type="PANTHER" id="PTHR43312:SF1">
    <property type="entry name" value="NADP-DEPENDENT OXIDOREDUCTASE DOMAIN-CONTAINING PROTEIN"/>
    <property type="match status" value="1"/>
</dbReference>
<reference evidence="2 3" key="1">
    <citation type="submission" date="2016-10" db="EMBL/GenBank/DDBJ databases">
        <authorList>
            <person name="de Groot N.N."/>
        </authorList>
    </citation>
    <scope>NUCLEOTIDE SEQUENCE [LARGE SCALE GENOMIC DNA]</scope>
    <source>
        <strain evidence="2 3">CGMCC 4.3491</strain>
    </source>
</reference>
<evidence type="ECO:0000313" key="3">
    <source>
        <dbReference type="Proteomes" id="UP000198891"/>
    </source>
</evidence>
<dbReference type="InterPro" id="IPR053135">
    <property type="entry name" value="AKR2_Oxidoreductase"/>
</dbReference>
<feature type="domain" description="NADP-dependent oxidoreductase" evidence="1">
    <location>
        <begin position="16"/>
        <end position="304"/>
    </location>
</feature>
<keyword evidence="3" id="KW-1185">Reference proteome</keyword>
<gene>
    <name evidence="2" type="ORF">SAMN05216554_2969</name>
</gene>
<dbReference type="PANTHER" id="PTHR43312">
    <property type="entry name" value="D-THREO-ALDOSE 1-DEHYDROGENASE"/>
    <property type="match status" value="1"/>
</dbReference>
<dbReference type="CDD" id="cd19086">
    <property type="entry name" value="AKR_AKR11C1"/>
    <property type="match status" value="1"/>
</dbReference>
<dbReference type="STRING" id="381665.SAMN05216554_2969"/>
<dbReference type="Pfam" id="PF00248">
    <property type="entry name" value="Aldo_ket_red"/>
    <property type="match status" value="1"/>
</dbReference>
<protein>
    <submittedName>
        <fullName evidence="2">Predicted oxidoreductase</fullName>
    </submittedName>
</protein>
<dbReference type="Gene3D" id="3.20.20.100">
    <property type="entry name" value="NADP-dependent oxidoreductase domain"/>
    <property type="match status" value="1"/>
</dbReference>
<evidence type="ECO:0000259" key="1">
    <source>
        <dbReference type="Pfam" id="PF00248"/>
    </source>
</evidence>
<evidence type="ECO:0000313" key="2">
    <source>
        <dbReference type="EMBL" id="SDZ27516.1"/>
    </source>
</evidence>
<dbReference type="InterPro" id="IPR023210">
    <property type="entry name" value="NADP_OxRdtase_dom"/>
</dbReference>
<dbReference type="EMBL" id="FNPZ01000003">
    <property type="protein sequence ID" value="SDZ27516.1"/>
    <property type="molecule type" value="Genomic_DNA"/>
</dbReference>
<proteinExistence type="predicted"/>
<dbReference type="OrthoDB" id="9768793at2"/>
<organism evidence="2 3">
    <name type="scientific">Herbiconiux ginsengi</name>
    <dbReference type="NCBI Taxonomy" id="381665"/>
    <lineage>
        <taxon>Bacteria</taxon>
        <taxon>Bacillati</taxon>
        <taxon>Actinomycetota</taxon>
        <taxon>Actinomycetes</taxon>
        <taxon>Micrococcales</taxon>
        <taxon>Microbacteriaceae</taxon>
        <taxon>Herbiconiux</taxon>
    </lineage>
</organism>
<sequence>MEQRILGRTGRSVSIVGLGTWQLGADWGDVDETAALDVLGASVDAGVTFFDTADVYGDGRSETVIGRFRRENPSAPLTVATKMGRRGPQEPGEFTLANFRAWTDRSRANLGVDRLDLVQLHCPPTPVFSSDAVYDALDTLVEEGAIANYGVSVETCAEALAAIARPGTASVQIILNAFRLKPLDEVLPAALAAGVGIIARVPLASGLLTGRYTAQTTFAADDHRNYNRDGGSFDVGETFSGVDYAQGVAAAREFSALVESTMPGTAPAAAAIAWIASLPGVTSVIPGARNRAQAESNAAAGALTVPSALDAGVHEIYDRSFREAVHPRW</sequence>
<accession>A0A1H3RP99</accession>
<dbReference type="SUPFAM" id="SSF51430">
    <property type="entry name" value="NAD(P)-linked oxidoreductase"/>
    <property type="match status" value="1"/>
</dbReference>
<dbReference type="RefSeq" id="WP_092555136.1">
    <property type="nucleotide sequence ID" value="NZ_FNPZ01000003.1"/>
</dbReference>